<keyword evidence="1" id="KW-0472">Membrane</keyword>
<dbReference type="InterPro" id="IPR006202">
    <property type="entry name" value="Neur_chan_lig-bd"/>
</dbReference>
<dbReference type="GO" id="GO:0016020">
    <property type="term" value="C:membrane"/>
    <property type="evidence" value="ECO:0007669"/>
    <property type="project" value="InterPro"/>
</dbReference>
<dbReference type="InterPro" id="IPR006201">
    <property type="entry name" value="Neur_channel"/>
</dbReference>
<dbReference type="EMBL" id="JAABOO010000002">
    <property type="protein sequence ID" value="NER13707.1"/>
    <property type="molecule type" value="Genomic_DNA"/>
</dbReference>
<gene>
    <name evidence="3" type="ORF">GWK08_09675</name>
</gene>
<dbReference type="Pfam" id="PF02931">
    <property type="entry name" value="Neur_chan_LBD"/>
    <property type="match status" value="1"/>
</dbReference>
<dbReference type="GO" id="GO:0004888">
    <property type="term" value="F:transmembrane signaling receptor activity"/>
    <property type="evidence" value="ECO:0007669"/>
    <property type="project" value="InterPro"/>
</dbReference>
<reference evidence="3 4" key="1">
    <citation type="submission" date="2020-01" db="EMBL/GenBank/DDBJ databases">
        <title>Leptobacterium flavescens.</title>
        <authorList>
            <person name="Wang G."/>
        </authorList>
    </citation>
    <scope>NUCLEOTIDE SEQUENCE [LARGE SCALE GENOMIC DNA]</scope>
    <source>
        <strain evidence="3 4">KCTC 22160</strain>
    </source>
</reference>
<evidence type="ECO:0000313" key="4">
    <source>
        <dbReference type="Proteomes" id="UP000468581"/>
    </source>
</evidence>
<dbReference type="GO" id="GO:0005230">
    <property type="term" value="F:extracellular ligand-gated monoatomic ion channel activity"/>
    <property type="evidence" value="ECO:0007669"/>
    <property type="project" value="InterPro"/>
</dbReference>
<evidence type="ECO:0000256" key="1">
    <source>
        <dbReference type="SAM" id="Phobius"/>
    </source>
</evidence>
<sequence>MKTPRDIVFFIGNVLLLFPLMCFGRYAHETSPLEISVSFHLNKIYDINSMNETYLIDGYLVLLWEDPDNPFPDTDSAEVTYENSEFPDNYPIPTFEFINVLGKREILNKQLKFFRGGKVMYNERFHAKFTADMDFHLYPVDRQVFNLQIEAFSKDIEQLVFTSAELTPEKLDATYLKEWTIMGTRDTISKITYEHFNGISGTPKVFSRCTFEIITERKFNYYFWQVLLPIFLIIIASWLVFWVNDFSNQLNISFTLMLTVVAFNFFTSTLLPRLPYNTFIEIIIISGYTSIFLTAGAIIFNNAVVLKKSKKMSLRLIRIFRWLFPLLYTVFLAILISVLFLED</sequence>
<feature type="transmembrane region" description="Helical" evidence="1">
    <location>
        <begin position="322"/>
        <end position="341"/>
    </location>
</feature>
<organism evidence="3 4">
    <name type="scientific">Leptobacterium flavescens</name>
    <dbReference type="NCBI Taxonomy" id="472055"/>
    <lineage>
        <taxon>Bacteria</taxon>
        <taxon>Pseudomonadati</taxon>
        <taxon>Bacteroidota</taxon>
        <taxon>Flavobacteriia</taxon>
        <taxon>Flavobacteriales</taxon>
        <taxon>Flavobacteriaceae</taxon>
        <taxon>Leptobacterium</taxon>
    </lineage>
</organism>
<feature type="transmembrane region" description="Helical" evidence="1">
    <location>
        <begin position="7"/>
        <end position="27"/>
    </location>
</feature>
<feature type="transmembrane region" description="Helical" evidence="1">
    <location>
        <begin position="221"/>
        <end position="243"/>
    </location>
</feature>
<dbReference type="AlphaFoldDB" id="A0A6P0UL58"/>
<dbReference type="RefSeq" id="WP_163606798.1">
    <property type="nucleotide sequence ID" value="NZ_JAABOO010000002.1"/>
</dbReference>
<dbReference type="SUPFAM" id="SSF63712">
    <property type="entry name" value="Nicotinic receptor ligand binding domain-like"/>
    <property type="match status" value="1"/>
</dbReference>
<evidence type="ECO:0000313" key="3">
    <source>
        <dbReference type="EMBL" id="NER13707.1"/>
    </source>
</evidence>
<comment type="caution">
    <text evidence="3">The sequence shown here is derived from an EMBL/GenBank/DDBJ whole genome shotgun (WGS) entry which is preliminary data.</text>
</comment>
<keyword evidence="1" id="KW-1133">Transmembrane helix</keyword>
<protein>
    <submittedName>
        <fullName evidence="3">Gamma-aminobutyric-acid receptor subunit beta</fullName>
    </submittedName>
</protein>
<dbReference type="Gene3D" id="2.70.170.10">
    <property type="entry name" value="Neurotransmitter-gated ion-channel ligand-binding domain"/>
    <property type="match status" value="1"/>
</dbReference>
<proteinExistence type="predicted"/>
<dbReference type="Proteomes" id="UP000468581">
    <property type="component" value="Unassembled WGS sequence"/>
</dbReference>
<accession>A0A6P0UL58</accession>
<dbReference type="PANTHER" id="PTHR18945">
    <property type="entry name" value="NEUROTRANSMITTER GATED ION CHANNEL"/>
    <property type="match status" value="1"/>
</dbReference>
<feature type="transmembrane region" description="Helical" evidence="1">
    <location>
        <begin position="250"/>
        <end position="267"/>
    </location>
</feature>
<keyword evidence="1" id="KW-0812">Transmembrane</keyword>
<keyword evidence="3" id="KW-0675">Receptor</keyword>
<feature type="transmembrane region" description="Helical" evidence="1">
    <location>
        <begin position="279"/>
        <end position="301"/>
    </location>
</feature>
<dbReference type="InterPro" id="IPR038050">
    <property type="entry name" value="Neuro_actylchol_rec"/>
</dbReference>
<feature type="domain" description="Neurotransmitter-gated ion-channel ligand-binding" evidence="2">
    <location>
        <begin position="28"/>
        <end position="218"/>
    </location>
</feature>
<dbReference type="InterPro" id="IPR036734">
    <property type="entry name" value="Neur_chan_lig-bd_sf"/>
</dbReference>
<keyword evidence="4" id="KW-1185">Reference proteome</keyword>
<evidence type="ECO:0000259" key="2">
    <source>
        <dbReference type="Pfam" id="PF02931"/>
    </source>
</evidence>
<dbReference type="Gene3D" id="1.20.58.390">
    <property type="entry name" value="Neurotransmitter-gated ion-channel transmembrane domain"/>
    <property type="match status" value="1"/>
</dbReference>
<name>A0A6P0UL58_9FLAO</name>